<dbReference type="AlphaFoldDB" id="A0AAE4NXT9"/>
<keyword evidence="1" id="KW-0326">Glycosidase</keyword>
<dbReference type="SUPFAM" id="SSF101478">
    <property type="entry name" value="ADP-ribosylglycohydrolase"/>
    <property type="match status" value="1"/>
</dbReference>
<dbReference type="GO" id="GO:0016798">
    <property type="term" value="F:hydrolase activity, acting on glycosyl bonds"/>
    <property type="evidence" value="ECO:0007669"/>
    <property type="project" value="UniProtKB-KW"/>
</dbReference>
<proteinExistence type="predicted"/>
<organism evidence="1 2">
    <name type="scientific">Thermococcus waiotapuensis</name>
    <dbReference type="NCBI Taxonomy" id="90909"/>
    <lineage>
        <taxon>Archaea</taxon>
        <taxon>Methanobacteriati</taxon>
        <taxon>Methanobacteriota</taxon>
        <taxon>Thermococci</taxon>
        <taxon>Thermococcales</taxon>
        <taxon>Thermococcaceae</taxon>
        <taxon>Thermococcus</taxon>
    </lineage>
</organism>
<keyword evidence="1" id="KW-0378">Hydrolase</keyword>
<keyword evidence="2" id="KW-1185">Reference proteome</keyword>
<gene>
    <name evidence="1" type="ORF">RBI02_09100</name>
</gene>
<evidence type="ECO:0000313" key="2">
    <source>
        <dbReference type="Proteomes" id="UP001245683"/>
    </source>
</evidence>
<protein>
    <submittedName>
        <fullName evidence="1">ADP-ribosylglycohydrolase family protein</fullName>
        <ecNumber evidence="1">3.2.2.-</ecNumber>
    </submittedName>
</protein>
<dbReference type="EMBL" id="JAVDZE010000006">
    <property type="protein sequence ID" value="MDV3104687.1"/>
    <property type="molecule type" value="Genomic_DNA"/>
</dbReference>
<dbReference type="InterPro" id="IPR036705">
    <property type="entry name" value="Ribosyl_crysJ1_sf"/>
</dbReference>
<dbReference type="EC" id="3.2.2.-" evidence="1"/>
<name>A0AAE4NXT9_9EURY</name>
<reference evidence="1 2" key="1">
    <citation type="submission" date="2023-08" db="EMBL/GenBank/DDBJ databases">
        <title>Draft genome sequence of Thermococcus waiotapuensis WT1T, a thermophilic sulphur-dependent archaeon from order Thermococcales.</title>
        <authorList>
            <person name="Manners S.H."/>
            <person name="Carere C.R."/>
            <person name="Dhami M.K."/>
            <person name="Dobson R.C.J."/>
            <person name="Stott M.B."/>
        </authorList>
    </citation>
    <scope>NUCLEOTIDE SEQUENCE [LARGE SCALE GENOMIC DNA]</scope>
    <source>
        <strain evidence="1 2">WT1</strain>
    </source>
</reference>
<dbReference type="RefSeq" id="WP_315343208.1">
    <property type="nucleotide sequence ID" value="NZ_JAVDZE010000006.1"/>
</dbReference>
<accession>A0AAE4NXT9</accession>
<dbReference type="Proteomes" id="UP001245683">
    <property type="component" value="Unassembled WGS sequence"/>
</dbReference>
<evidence type="ECO:0000313" key="1">
    <source>
        <dbReference type="EMBL" id="MDV3104687.1"/>
    </source>
</evidence>
<comment type="caution">
    <text evidence="1">The sequence shown here is derived from an EMBL/GenBank/DDBJ whole genome shotgun (WGS) entry which is preliminary data.</text>
</comment>
<sequence length="57" mass="6050">MIHEVSMLAHAHPRSLVGCGVYSMVVWNILGGLDKFDAYSEAVELAGRSNGTLFAGA</sequence>